<keyword evidence="4" id="KW-1015">Disulfide bond</keyword>
<dbReference type="Proteomes" id="UP000053620">
    <property type="component" value="Unassembled WGS sequence"/>
</dbReference>
<keyword evidence="6" id="KW-1185">Reference proteome</keyword>
<reference evidence="5 6" key="1">
    <citation type="submission" date="2014-04" db="EMBL/GenBank/DDBJ databases">
        <title>Genome evolution of avian class.</title>
        <authorList>
            <person name="Zhang G."/>
            <person name="Li C."/>
        </authorList>
    </citation>
    <scope>NUCLEOTIDE SEQUENCE [LARGE SCALE GENOMIC DNA]</scope>
    <source>
        <strain evidence="5">BGI_N321</strain>
    </source>
</reference>
<evidence type="ECO:0000256" key="2">
    <source>
        <dbReference type="ARBA" id="ARBA00010352"/>
    </source>
</evidence>
<feature type="non-terminal residue" evidence="5">
    <location>
        <position position="1"/>
    </location>
</feature>
<keyword evidence="3" id="KW-0964">Secreted</keyword>
<dbReference type="Gene3D" id="2.20.25.590">
    <property type="match status" value="1"/>
</dbReference>
<proteinExistence type="inferred from homology"/>
<dbReference type="InterPro" id="IPR008735">
    <property type="entry name" value="PSP94"/>
</dbReference>
<dbReference type="EMBL" id="KL351477">
    <property type="protein sequence ID" value="KFZ59214.1"/>
    <property type="molecule type" value="Genomic_DNA"/>
</dbReference>
<evidence type="ECO:0000256" key="1">
    <source>
        <dbReference type="ARBA" id="ARBA00004613"/>
    </source>
</evidence>
<dbReference type="GO" id="GO:0005576">
    <property type="term" value="C:extracellular region"/>
    <property type="evidence" value="ECO:0007669"/>
    <property type="project" value="UniProtKB-SubCell"/>
</dbReference>
<organism evidence="5 6">
    <name type="scientific">Antrostomus carolinensis</name>
    <name type="common">Chuck-will's-widow</name>
    <name type="synonym">Caprimulgus carolinensis</name>
    <dbReference type="NCBI Taxonomy" id="279965"/>
    <lineage>
        <taxon>Eukaryota</taxon>
        <taxon>Metazoa</taxon>
        <taxon>Chordata</taxon>
        <taxon>Craniata</taxon>
        <taxon>Vertebrata</taxon>
        <taxon>Euteleostomi</taxon>
        <taxon>Archelosauria</taxon>
        <taxon>Archosauria</taxon>
        <taxon>Dinosauria</taxon>
        <taxon>Saurischia</taxon>
        <taxon>Theropoda</taxon>
        <taxon>Coelurosauria</taxon>
        <taxon>Aves</taxon>
        <taxon>Neognathae</taxon>
        <taxon>Neoaves</taxon>
        <taxon>Strisores</taxon>
        <taxon>Caprimulgiformes</taxon>
        <taxon>Caprimulgidae</taxon>
        <taxon>Antrostomus</taxon>
    </lineage>
</organism>
<dbReference type="PANTHER" id="PTHR10500">
    <property type="entry name" value="BETA-MICROSEMINOPROTEIN"/>
    <property type="match status" value="1"/>
</dbReference>
<dbReference type="AlphaFoldDB" id="A0A094L552"/>
<evidence type="ECO:0000256" key="4">
    <source>
        <dbReference type="ARBA" id="ARBA00023157"/>
    </source>
</evidence>
<dbReference type="Gene3D" id="2.10.70.10">
    <property type="entry name" value="Complement Module, domain 1"/>
    <property type="match status" value="1"/>
</dbReference>
<evidence type="ECO:0000256" key="3">
    <source>
        <dbReference type="ARBA" id="ARBA00022525"/>
    </source>
</evidence>
<sequence length="77" mass="8938">CHDSDGELHEFDSKWRNADCYDCFCSRDGIQCCSSFMTPVGYDEEKCVSIFNKETCTYKVVEKDDHSKECPIHEWVG</sequence>
<evidence type="ECO:0000313" key="5">
    <source>
        <dbReference type="EMBL" id="KFZ59214.1"/>
    </source>
</evidence>
<accession>A0A094L552</accession>
<gene>
    <name evidence="5" type="ORF">N321_02604</name>
</gene>
<name>A0A094L552_ANTCR</name>
<dbReference type="PANTHER" id="PTHR10500:SF7">
    <property type="entry name" value="BETA-MICROSEMINOPROTEIN"/>
    <property type="match status" value="1"/>
</dbReference>
<comment type="similarity">
    <text evidence="2">Belongs to the beta-microseminoprotein family.</text>
</comment>
<protein>
    <submittedName>
        <fullName evidence="5">Beta-microseminoprotein</fullName>
    </submittedName>
</protein>
<comment type="subcellular location">
    <subcellularLocation>
        <location evidence="1">Secreted</location>
    </subcellularLocation>
</comment>
<evidence type="ECO:0000313" key="6">
    <source>
        <dbReference type="Proteomes" id="UP000053620"/>
    </source>
</evidence>
<dbReference type="Pfam" id="PF05825">
    <property type="entry name" value="PSP94"/>
    <property type="match status" value="1"/>
</dbReference>
<feature type="non-terminal residue" evidence="5">
    <location>
        <position position="77"/>
    </location>
</feature>